<organism evidence="1 2">
    <name type="scientific">Rosa chinensis</name>
    <name type="common">China rose</name>
    <dbReference type="NCBI Taxonomy" id="74649"/>
    <lineage>
        <taxon>Eukaryota</taxon>
        <taxon>Viridiplantae</taxon>
        <taxon>Streptophyta</taxon>
        <taxon>Embryophyta</taxon>
        <taxon>Tracheophyta</taxon>
        <taxon>Spermatophyta</taxon>
        <taxon>Magnoliopsida</taxon>
        <taxon>eudicotyledons</taxon>
        <taxon>Gunneridae</taxon>
        <taxon>Pentapetalae</taxon>
        <taxon>rosids</taxon>
        <taxon>fabids</taxon>
        <taxon>Rosales</taxon>
        <taxon>Rosaceae</taxon>
        <taxon>Rosoideae</taxon>
        <taxon>Rosoideae incertae sedis</taxon>
        <taxon>Rosa</taxon>
    </lineage>
</organism>
<dbReference type="Proteomes" id="UP000238479">
    <property type="component" value="Chromosome 6"/>
</dbReference>
<sequence length="83" mass="9559">MATPRMISGKPCLIICEHRTKGLNISMLRSKARPDYVVRGRHALNAVPGYIGMRFICSEAQCFSRIKLHMVEKESRYHTHVLF</sequence>
<keyword evidence="2" id="KW-1185">Reference proteome</keyword>
<proteinExistence type="predicted"/>
<reference evidence="1 2" key="1">
    <citation type="journal article" date="2018" name="Nat. Genet.">
        <title>The Rosa genome provides new insights in the design of modern roses.</title>
        <authorList>
            <person name="Bendahmane M."/>
        </authorList>
    </citation>
    <scope>NUCLEOTIDE SEQUENCE [LARGE SCALE GENOMIC DNA]</scope>
    <source>
        <strain evidence="2">cv. Old Blush</strain>
    </source>
</reference>
<comment type="caution">
    <text evidence="1">The sequence shown here is derived from an EMBL/GenBank/DDBJ whole genome shotgun (WGS) entry which is preliminary data.</text>
</comment>
<protein>
    <submittedName>
        <fullName evidence="1">Uncharacterized protein</fullName>
    </submittedName>
</protein>
<dbReference type="AlphaFoldDB" id="A0A2P6Q0A1"/>
<name>A0A2P6Q0A1_ROSCH</name>
<dbReference type="EMBL" id="PDCK01000044">
    <property type="protein sequence ID" value="PRQ27586.1"/>
    <property type="molecule type" value="Genomic_DNA"/>
</dbReference>
<dbReference type="Gramene" id="PRQ27586">
    <property type="protein sequence ID" value="PRQ27586"/>
    <property type="gene ID" value="RchiOBHm_Chr6g0306841"/>
</dbReference>
<evidence type="ECO:0000313" key="2">
    <source>
        <dbReference type="Proteomes" id="UP000238479"/>
    </source>
</evidence>
<gene>
    <name evidence="1" type="ORF">RchiOBHm_Chr6g0306841</name>
</gene>
<accession>A0A2P6Q0A1</accession>
<evidence type="ECO:0000313" key="1">
    <source>
        <dbReference type="EMBL" id="PRQ27586.1"/>
    </source>
</evidence>